<evidence type="ECO:0000256" key="10">
    <source>
        <dbReference type="ARBA" id="ARBA00030057"/>
    </source>
</evidence>
<keyword evidence="4" id="KW-0963">Cytoplasm</keyword>
<dbReference type="CDD" id="cd00774">
    <property type="entry name" value="GlyRS-like_core"/>
    <property type="match status" value="1"/>
</dbReference>
<dbReference type="InterPro" id="IPR006195">
    <property type="entry name" value="aa-tRNA-synth_II"/>
</dbReference>
<proteinExistence type="inferred from homology"/>
<gene>
    <name evidence="12" type="primary">glyS</name>
    <name evidence="12" type="ORF">ACFQRB_03420</name>
</gene>
<dbReference type="EMBL" id="JBHSZG010000001">
    <property type="protein sequence ID" value="MFC7135882.1"/>
    <property type="molecule type" value="Genomic_DNA"/>
</dbReference>
<dbReference type="NCBIfam" id="NF003211">
    <property type="entry name" value="PRK04173.1"/>
    <property type="match status" value="1"/>
</dbReference>
<evidence type="ECO:0000313" key="12">
    <source>
        <dbReference type="EMBL" id="MFC7135882.1"/>
    </source>
</evidence>
<evidence type="ECO:0000256" key="6">
    <source>
        <dbReference type="ARBA" id="ARBA00022741"/>
    </source>
</evidence>
<dbReference type="Gene3D" id="3.40.50.800">
    <property type="entry name" value="Anticodon-binding domain"/>
    <property type="match status" value="1"/>
</dbReference>
<feature type="domain" description="Aminoacyl-transfer RNA synthetases class-II family profile" evidence="11">
    <location>
        <begin position="6"/>
        <end position="471"/>
    </location>
</feature>
<dbReference type="InterPro" id="IPR033731">
    <property type="entry name" value="GlyRS-like_core"/>
</dbReference>
<evidence type="ECO:0000256" key="3">
    <source>
        <dbReference type="ARBA" id="ARBA00012829"/>
    </source>
</evidence>
<reference evidence="12 13" key="1">
    <citation type="journal article" date="2019" name="Int. J. Syst. Evol. Microbiol.">
        <title>The Global Catalogue of Microorganisms (GCM) 10K type strain sequencing project: providing services to taxonomists for standard genome sequencing and annotation.</title>
        <authorList>
            <consortium name="The Broad Institute Genomics Platform"/>
            <consortium name="The Broad Institute Genome Sequencing Center for Infectious Disease"/>
            <person name="Wu L."/>
            <person name="Ma J."/>
        </authorList>
    </citation>
    <scope>NUCLEOTIDE SEQUENCE [LARGE SCALE GENOMIC DNA]</scope>
    <source>
        <strain evidence="12 13">DT92</strain>
    </source>
</reference>
<dbReference type="Pfam" id="PF00587">
    <property type="entry name" value="tRNA-synt_2b"/>
    <property type="match status" value="1"/>
</dbReference>
<dbReference type="AlphaFoldDB" id="A0ABD5XLA1"/>
<evidence type="ECO:0000256" key="8">
    <source>
        <dbReference type="ARBA" id="ARBA00022917"/>
    </source>
</evidence>
<protein>
    <recommendedName>
        <fullName evidence="3">glycine--tRNA ligase</fullName>
        <ecNumber evidence="3">6.1.1.14</ecNumber>
    </recommendedName>
    <alternativeName>
        <fullName evidence="10">Diadenosine tetraphosphate synthetase</fullName>
    </alternativeName>
</protein>
<sequence>MAEQEDVIELAKRRGFFFGANGAYGGVAGFYTYGPNGAAVKDNLESAWRDRFTVRQGNMEIEAPTIMPEAVFEASGHLDGFDDMLVECPECGESHRADHLIEDNTGIEEAESLPIAEVKELIREHDLRCPTCDTPLADEPVEDFNLMFETSIGPGSGQPGYMRPETAQGIFVEFPRLKEYARNRLPFGVTQIGPAYRNEISPRKGIIRVREFTQAELETFIDPETDEPPLHEVEDVEVRLYSAEAQEADDGGITTTTVGEAVAEGVIASDWVAYYLGVAQEWYQRIGVDTDRFRFRQHLPGELAHYAADCWDAESEVGGDWIEITGFAYRSDYDLTKHADHSGESFTVFKQYDEPKTVERATVDPDMATLGPEFGGDAGAVAEALRTLAERDPDAFDADEVEVEVDGDSYTVDTDVANFSVETVTENGEHITPHVVEPSFGVDRIVYTVIEHAYRVDEVDGEERTYLALDPEMAATDAAVFPLVSNDDRLLDLADEVTADLRAAGLAVEYDDSGSIGRRYRRQDEVGTPFCVTVDRDGIEGDGPDTVTVRERDSARQVRVPVSAVADEIAALLDPETERAFDALAAAYDEIETDVETA</sequence>
<keyword evidence="13" id="KW-1185">Reference proteome</keyword>
<dbReference type="InterPro" id="IPR002315">
    <property type="entry name" value="tRNA-synt_gly"/>
</dbReference>
<comment type="subcellular location">
    <subcellularLocation>
        <location evidence="1">Cytoplasm</location>
    </subcellularLocation>
</comment>
<dbReference type="GeneID" id="81122736"/>
<evidence type="ECO:0000256" key="9">
    <source>
        <dbReference type="ARBA" id="ARBA00023146"/>
    </source>
</evidence>
<dbReference type="PRINTS" id="PR01043">
    <property type="entry name" value="TRNASYNTHGLY"/>
</dbReference>
<keyword evidence="8" id="KW-0648">Protein biosynthesis</keyword>
<dbReference type="Proteomes" id="UP001596368">
    <property type="component" value="Unassembled WGS sequence"/>
</dbReference>
<dbReference type="InterPro" id="IPR045864">
    <property type="entry name" value="aa-tRNA-synth_II/BPL/LPL"/>
</dbReference>
<comment type="caution">
    <text evidence="12">The sequence shown here is derived from an EMBL/GenBank/DDBJ whole genome shotgun (WGS) entry which is preliminary data.</text>
</comment>
<dbReference type="InterPro" id="IPR036621">
    <property type="entry name" value="Anticodon-bd_dom_sf"/>
</dbReference>
<evidence type="ECO:0000313" key="13">
    <source>
        <dbReference type="Proteomes" id="UP001596368"/>
    </source>
</evidence>
<name>A0ABD5XLA1_9EURY</name>
<dbReference type="PANTHER" id="PTHR10745:SF0">
    <property type="entry name" value="GLYCINE--TRNA LIGASE"/>
    <property type="match status" value="1"/>
</dbReference>
<keyword evidence="9" id="KW-0030">Aminoacyl-tRNA synthetase</keyword>
<dbReference type="SUPFAM" id="SSF52954">
    <property type="entry name" value="Class II aaRS ABD-related"/>
    <property type="match status" value="1"/>
</dbReference>
<evidence type="ECO:0000256" key="1">
    <source>
        <dbReference type="ARBA" id="ARBA00004496"/>
    </source>
</evidence>
<dbReference type="Gene3D" id="3.30.40.230">
    <property type="match status" value="1"/>
</dbReference>
<evidence type="ECO:0000259" key="11">
    <source>
        <dbReference type="PROSITE" id="PS50862"/>
    </source>
</evidence>
<keyword evidence="7" id="KW-0067">ATP-binding</keyword>
<dbReference type="Gene3D" id="3.30.930.10">
    <property type="entry name" value="Bira Bifunctional Protein, Domain 2"/>
    <property type="match status" value="1"/>
</dbReference>
<keyword evidence="5 12" id="KW-0436">Ligase</keyword>
<dbReference type="InterPro" id="IPR004154">
    <property type="entry name" value="Anticodon-bd"/>
</dbReference>
<dbReference type="SUPFAM" id="SSF55681">
    <property type="entry name" value="Class II aaRS and biotin synthetases"/>
    <property type="match status" value="1"/>
</dbReference>
<dbReference type="NCBIfam" id="TIGR00389">
    <property type="entry name" value="glyS_dimeric"/>
    <property type="match status" value="1"/>
</dbReference>
<dbReference type="RefSeq" id="WP_284012709.1">
    <property type="nucleotide sequence ID" value="NZ_CP126156.1"/>
</dbReference>
<dbReference type="InterPro" id="IPR027031">
    <property type="entry name" value="Gly-tRNA_synthase/POLG2"/>
</dbReference>
<evidence type="ECO:0000256" key="4">
    <source>
        <dbReference type="ARBA" id="ARBA00022490"/>
    </source>
</evidence>
<dbReference type="GO" id="GO:0004820">
    <property type="term" value="F:glycine-tRNA ligase activity"/>
    <property type="evidence" value="ECO:0007669"/>
    <property type="project" value="UniProtKB-EC"/>
</dbReference>
<comment type="similarity">
    <text evidence="2">Belongs to the class-II aminoacyl-tRNA synthetase family.</text>
</comment>
<dbReference type="GO" id="GO:0005524">
    <property type="term" value="F:ATP binding"/>
    <property type="evidence" value="ECO:0007669"/>
    <property type="project" value="UniProtKB-KW"/>
</dbReference>
<dbReference type="GO" id="GO:0006412">
    <property type="term" value="P:translation"/>
    <property type="evidence" value="ECO:0007669"/>
    <property type="project" value="UniProtKB-KW"/>
</dbReference>
<dbReference type="PANTHER" id="PTHR10745">
    <property type="entry name" value="GLYCYL-TRNA SYNTHETASE/DNA POLYMERASE SUBUNIT GAMMA-2"/>
    <property type="match status" value="1"/>
</dbReference>
<dbReference type="GO" id="GO:0005737">
    <property type="term" value="C:cytoplasm"/>
    <property type="evidence" value="ECO:0007669"/>
    <property type="project" value="UniProtKB-SubCell"/>
</dbReference>
<keyword evidence="6" id="KW-0547">Nucleotide-binding</keyword>
<dbReference type="PROSITE" id="PS50862">
    <property type="entry name" value="AA_TRNA_LIGASE_II"/>
    <property type="match status" value="1"/>
</dbReference>
<accession>A0ABD5XLA1</accession>
<dbReference type="Pfam" id="PF03129">
    <property type="entry name" value="HGTP_anticodon"/>
    <property type="match status" value="1"/>
</dbReference>
<organism evidence="12 13">
    <name type="scientific">Halobaculum litoreum</name>
    <dbReference type="NCBI Taxonomy" id="3031998"/>
    <lineage>
        <taxon>Archaea</taxon>
        <taxon>Methanobacteriati</taxon>
        <taxon>Methanobacteriota</taxon>
        <taxon>Stenosarchaea group</taxon>
        <taxon>Halobacteria</taxon>
        <taxon>Halobacteriales</taxon>
        <taxon>Haloferacaceae</taxon>
        <taxon>Halobaculum</taxon>
    </lineage>
</organism>
<evidence type="ECO:0000256" key="2">
    <source>
        <dbReference type="ARBA" id="ARBA00008226"/>
    </source>
</evidence>
<evidence type="ECO:0000256" key="7">
    <source>
        <dbReference type="ARBA" id="ARBA00022840"/>
    </source>
</evidence>
<evidence type="ECO:0000256" key="5">
    <source>
        <dbReference type="ARBA" id="ARBA00022598"/>
    </source>
</evidence>
<dbReference type="FunFam" id="3.30.40.230:FF:000005">
    <property type="entry name" value="Glycine--tRNA ligase"/>
    <property type="match status" value="1"/>
</dbReference>
<dbReference type="InterPro" id="IPR002314">
    <property type="entry name" value="aa-tRNA-synt_IIb"/>
</dbReference>
<dbReference type="EC" id="6.1.1.14" evidence="3"/>